<keyword evidence="2" id="KW-1185">Reference proteome</keyword>
<name>A0A4R3NE29_9BACI</name>
<sequence length="113" mass="13058">MKRLMILLGAAIMAVFVFFTWNEPPEREPYIEGYIVEAGFMRQLVVHGITNEQAADLSLDDVLELEGIDAIWVRKFNFFQYREGQKVRVWVDGGIEESFPAQAKGDYIEVIRD</sequence>
<organism evidence="1 2">
    <name type="scientific">Melghiribacillus thermohalophilus</name>
    <dbReference type="NCBI Taxonomy" id="1324956"/>
    <lineage>
        <taxon>Bacteria</taxon>
        <taxon>Bacillati</taxon>
        <taxon>Bacillota</taxon>
        <taxon>Bacilli</taxon>
        <taxon>Bacillales</taxon>
        <taxon>Bacillaceae</taxon>
        <taxon>Melghiribacillus</taxon>
    </lineage>
</organism>
<dbReference type="OrthoDB" id="2625519at2"/>
<gene>
    <name evidence="1" type="ORF">EDD68_1034</name>
</gene>
<protein>
    <submittedName>
        <fullName evidence="1">Uncharacterized protein DUF3221</fullName>
    </submittedName>
</protein>
<accession>A0A4R3NE29</accession>
<evidence type="ECO:0000313" key="1">
    <source>
        <dbReference type="EMBL" id="TCT25452.1"/>
    </source>
</evidence>
<proteinExistence type="predicted"/>
<dbReference type="Pfam" id="PF11518">
    <property type="entry name" value="DUF3221"/>
    <property type="match status" value="1"/>
</dbReference>
<dbReference type="AlphaFoldDB" id="A0A4R3NE29"/>
<dbReference type="EMBL" id="SMAN01000003">
    <property type="protein sequence ID" value="TCT25452.1"/>
    <property type="molecule type" value="Genomic_DNA"/>
</dbReference>
<evidence type="ECO:0000313" key="2">
    <source>
        <dbReference type="Proteomes" id="UP000294650"/>
    </source>
</evidence>
<dbReference type="Proteomes" id="UP000294650">
    <property type="component" value="Unassembled WGS sequence"/>
</dbReference>
<dbReference type="RefSeq" id="WP_132370891.1">
    <property type="nucleotide sequence ID" value="NZ_SMAN01000003.1"/>
</dbReference>
<comment type="caution">
    <text evidence="1">The sequence shown here is derived from an EMBL/GenBank/DDBJ whole genome shotgun (WGS) entry which is preliminary data.</text>
</comment>
<dbReference type="InterPro" id="IPR021598">
    <property type="entry name" value="DUF3221"/>
</dbReference>
<reference evidence="1 2" key="1">
    <citation type="submission" date="2019-03" db="EMBL/GenBank/DDBJ databases">
        <title>Genomic Encyclopedia of Type Strains, Phase IV (KMG-IV): sequencing the most valuable type-strain genomes for metagenomic binning, comparative biology and taxonomic classification.</title>
        <authorList>
            <person name="Goeker M."/>
        </authorList>
    </citation>
    <scope>NUCLEOTIDE SEQUENCE [LARGE SCALE GENOMIC DNA]</scope>
    <source>
        <strain evidence="1 2">DSM 25894</strain>
    </source>
</reference>